<evidence type="ECO:0000313" key="8">
    <source>
        <dbReference type="EMBL" id="CUF95375.1"/>
    </source>
</evidence>
<organism evidence="8 9">
    <name type="scientific">Bodo saltans</name>
    <name type="common">Flagellated protozoan</name>
    <dbReference type="NCBI Taxonomy" id="75058"/>
    <lineage>
        <taxon>Eukaryota</taxon>
        <taxon>Discoba</taxon>
        <taxon>Euglenozoa</taxon>
        <taxon>Kinetoplastea</taxon>
        <taxon>Metakinetoplastina</taxon>
        <taxon>Eubodonida</taxon>
        <taxon>Bodonidae</taxon>
        <taxon>Bodo</taxon>
    </lineage>
</organism>
<dbReference type="CDD" id="cd14447">
    <property type="entry name" value="SPX"/>
    <property type="match status" value="1"/>
</dbReference>
<dbReference type="AlphaFoldDB" id="A0A0S4IUS9"/>
<gene>
    <name evidence="8" type="ORF">BSAL_04235</name>
</gene>
<dbReference type="EMBL" id="CYKH01000459">
    <property type="protein sequence ID" value="CUF95375.1"/>
    <property type="molecule type" value="Genomic_DNA"/>
</dbReference>
<dbReference type="InterPro" id="IPR004331">
    <property type="entry name" value="SPX_dom"/>
</dbReference>
<dbReference type="OrthoDB" id="10260443at2759"/>
<dbReference type="PROSITE" id="PS51382">
    <property type="entry name" value="SPX"/>
    <property type="match status" value="1"/>
</dbReference>
<dbReference type="OMA" id="KPWERNE"/>
<feature type="compositionally biased region" description="Polar residues" evidence="5">
    <location>
        <begin position="118"/>
        <end position="154"/>
    </location>
</feature>
<dbReference type="GO" id="GO:0006817">
    <property type="term" value="P:phosphate ion transport"/>
    <property type="evidence" value="ECO:0007669"/>
    <property type="project" value="TreeGrafter"/>
</dbReference>
<keyword evidence="9" id="KW-1185">Reference proteome</keyword>
<dbReference type="GO" id="GO:0005315">
    <property type="term" value="F:phosphate transmembrane transporter activity"/>
    <property type="evidence" value="ECO:0007669"/>
    <property type="project" value="TreeGrafter"/>
</dbReference>
<evidence type="ECO:0000256" key="1">
    <source>
        <dbReference type="ARBA" id="ARBA00004141"/>
    </source>
</evidence>
<dbReference type="GO" id="GO:0006797">
    <property type="term" value="P:polyphosphate metabolic process"/>
    <property type="evidence" value="ECO:0007669"/>
    <property type="project" value="TreeGrafter"/>
</dbReference>
<accession>A0A0S4IUS9</accession>
<feature type="transmembrane region" description="Helical" evidence="6">
    <location>
        <begin position="331"/>
        <end position="357"/>
    </location>
</feature>
<evidence type="ECO:0000256" key="6">
    <source>
        <dbReference type="SAM" id="Phobius"/>
    </source>
</evidence>
<evidence type="ECO:0000256" key="5">
    <source>
        <dbReference type="SAM" id="MobiDB-lite"/>
    </source>
</evidence>
<comment type="subcellular location">
    <subcellularLocation>
        <location evidence="1">Membrane</location>
        <topology evidence="1">Multi-pass membrane protein</topology>
    </subcellularLocation>
</comment>
<evidence type="ECO:0000256" key="3">
    <source>
        <dbReference type="ARBA" id="ARBA00022989"/>
    </source>
</evidence>
<evidence type="ECO:0000256" key="2">
    <source>
        <dbReference type="ARBA" id="ARBA00022692"/>
    </source>
</evidence>
<proteinExistence type="predicted"/>
<feature type="domain" description="SPX" evidence="7">
    <location>
        <begin position="1"/>
        <end position="246"/>
    </location>
</feature>
<keyword evidence="4 6" id="KW-0472">Membrane</keyword>
<reference evidence="9" key="1">
    <citation type="submission" date="2015-09" db="EMBL/GenBank/DDBJ databases">
        <authorList>
            <consortium name="Pathogen Informatics"/>
        </authorList>
    </citation>
    <scope>NUCLEOTIDE SEQUENCE [LARGE SCALE GENOMIC DNA]</scope>
    <source>
        <strain evidence="9">Lake Konstanz</strain>
    </source>
</reference>
<dbReference type="PANTHER" id="PTHR10283:SF92">
    <property type="entry name" value="LOW-AFFINITY PHOSPHATE TRANSPORTER PHO91"/>
    <property type="match status" value="1"/>
</dbReference>
<keyword evidence="3 6" id="KW-1133">Transmembrane helix</keyword>
<evidence type="ECO:0000313" key="9">
    <source>
        <dbReference type="Proteomes" id="UP000051952"/>
    </source>
</evidence>
<name>A0A0S4IUS9_BODSA</name>
<feature type="region of interest" description="Disordered" evidence="5">
    <location>
        <begin position="76"/>
        <end position="164"/>
    </location>
</feature>
<protein>
    <submittedName>
        <fullName evidence="8">Sodium/sulphate symporter, putative</fullName>
    </submittedName>
</protein>
<dbReference type="Proteomes" id="UP000051952">
    <property type="component" value="Unassembled WGS sequence"/>
</dbReference>
<keyword evidence="2 6" id="KW-0812">Transmembrane</keyword>
<evidence type="ECO:0000259" key="7">
    <source>
        <dbReference type="PROSITE" id="PS51382"/>
    </source>
</evidence>
<dbReference type="GO" id="GO:0005886">
    <property type="term" value="C:plasma membrane"/>
    <property type="evidence" value="ECO:0007669"/>
    <property type="project" value="TreeGrafter"/>
</dbReference>
<dbReference type="PANTHER" id="PTHR10283">
    <property type="entry name" value="SOLUTE CARRIER FAMILY 13 MEMBER"/>
    <property type="match status" value="1"/>
</dbReference>
<sequence>MKFGKRMQEEMLEHWAAYYVSYKRLKQLCIRSPLRGERFTTELFKVIREELKKAEDHFRTLLEELTVQHDTLVASEQLDRDSPVAPRGTPHNFAGSFFPQRKSKRRHHKSGDEALQGTEMTNAAGNTSITEINASFPEGNNSGYSSVDNEQQHASAPKPWERNEDEGLCSKIMSPMKSVFMRIISQSTRSAEGSGDIRVLRSQFIEWYASAHRLEHFAELNLEALRKTLKKLVKHRGEEGDFTNAVEAEIAMSPLSTLLPKLHQMSTMISQDFHRRFDEPLDMYKDLVMNTKEQWHAKWRFVLLSAIVFGAAMSSPIFVEHAAAHKCFALFALVVTMWITEAIPFFCTAMLIPIVAVPLGILRDPTSGEVASPVISSRIMLSHVFDHVQILVLGGLTIAKALSKVRLEDVAASWLHVFCEIQHPARWRRP</sequence>
<feature type="transmembrane region" description="Helical" evidence="6">
    <location>
        <begin position="299"/>
        <end position="319"/>
    </location>
</feature>
<dbReference type="VEuPathDB" id="TriTrypDB:BSAL_04235"/>
<evidence type="ECO:0000256" key="4">
    <source>
        <dbReference type="ARBA" id="ARBA00023136"/>
    </source>
</evidence>